<gene>
    <name evidence="2" type="ORF">R4P48_05075</name>
</gene>
<dbReference type="Gene3D" id="3.30.160.130">
    <property type="entry name" value="ykff protein like domains"/>
    <property type="match status" value="1"/>
</dbReference>
<evidence type="ECO:0000313" key="3">
    <source>
        <dbReference type="Proteomes" id="UP001187066"/>
    </source>
</evidence>
<evidence type="ECO:0000256" key="1">
    <source>
        <dbReference type="ARBA" id="ARBA00007059"/>
    </source>
</evidence>
<dbReference type="SUPFAM" id="SSF54786">
    <property type="entry name" value="YcfA/nrd intein domain"/>
    <property type="match status" value="1"/>
</dbReference>
<dbReference type="Proteomes" id="UP001187066">
    <property type="component" value="Unassembled WGS sequence"/>
</dbReference>
<keyword evidence="3" id="KW-1185">Reference proteome</keyword>
<reference evidence="2 3" key="1">
    <citation type="submission" date="2023-10" db="EMBL/GenBank/DDBJ databases">
        <authorList>
            <person name="Dale J."/>
        </authorList>
    </citation>
    <scope>NUCLEOTIDE SEQUENCE [LARGE SCALE GENOMIC DNA]</scope>
    <source>
        <strain evidence="2 3">2023EL-00970</strain>
    </source>
</reference>
<evidence type="ECO:0000313" key="2">
    <source>
        <dbReference type="EMBL" id="MDV7022052.1"/>
    </source>
</evidence>
<comment type="similarity">
    <text evidence="1">Belongs to the UPF0401 family.</text>
</comment>
<dbReference type="EMBL" id="JAWLOF010000003">
    <property type="protein sequence ID" value="MDV7022052.1"/>
    <property type="molecule type" value="Genomic_DNA"/>
</dbReference>
<sequence length="81" mass="9349">MDTPSGPLPDGPYTREQAETVARAYSNVDIEDDQRSHFRLVVRISGCMVWWAWNFEADAGFWLNRYISRDGILRERPDSGT</sequence>
<dbReference type="RefSeq" id="WP_317677746.1">
    <property type="nucleotide sequence ID" value="NZ_JAWLOF010000003.1"/>
</dbReference>
<dbReference type="InterPro" id="IPR038612">
    <property type="entry name" value="YkfF-like_sf"/>
</dbReference>
<comment type="caution">
    <text evidence="2">The sequence shown here is derived from an EMBL/GenBank/DDBJ whole genome shotgun (WGS) entry which is preliminary data.</text>
</comment>
<protein>
    <submittedName>
        <fullName evidence="2">DUF905 family protein</fullName>
    </submittedName>
</protein>
<name>A0ABU4E0H3_9ENTR</name>
<proteinExistence type="inferred from homology"/>
<accession>A0ABU4E0H3</accession>
<dbReference type="InterPro" id="IPR009253">
    <property type="entry name" value="DUF905"/>
</dbReference>
<dbReference type="Pfam" id="PF06006">
    <property type="entry name" value="DUF905"/>
    <property type="match status" value="1"/>
</dbReference>
<organism evidence="2 3">
    <name type="scientific">Atlantibacter subterraneus</name>
    <dbReference type="NCBI Taxonomy" id="255519"/>
    <lineage>
        <taxon>Bacteria</taxon>
        <taxon>Pseudomonadati</taxon>
        <taxon>Pseudomonadota</taxon>
        <taxon>Gammaproteobacteria</taxon>
        <taxon>Enterobacterales</taxon>
        <taxon>Enterobacteriaceae</taxon>
        <taxon>Atlantibacter</taxon>
    </lineage>
</organism>